<dbReference type="Proteomes" id="UP000298111">
    <property type="component" value="Unassembled WGS sequence"/>
</dbReference>
<dbReference type="RefSeq" id="WP_135567248.1">
    <property type="nucleotide sequence ID" value="NZ_CP048875.1"/>
</dbReference>
<dbReference type="PANTHER" id="PTHR35526">
    <property type="entry name" value="ANTI-SIGMA-F FACTOR RSBW-RELATED"/>
    <property type="match status" value="1"/>
</dbReference>
<protein>
    <submittedName>
        <fullName evidence="3">ATP-binding protein</fullName>
    </submittedName>
</protein>
<proteinExistence type="predicted"/>
<dbReference type="GO" id="GO:0004674">
    <property type="term" value="F:protein serine/threonine kinase activity"/>
    <property type="evidence" value="ECO:0007669"/>
    <property type="project" value="UniProtKB-KW"/>
</dbReference>
<dbReference type="PANTHER" id="PTHR35526:SF3">
    <property type="entry name" value="ANTI-SIGMA-F FACTOR RSBW"/>
    <property type="match status" value="1"/>
</dbReference>
<comment type="caution">
    <text evidence="3">The sequence shown here is derived from an EMBL/GenBank/DDBJ whole genome shotgun (WGS) entry which is preliminary data.</text>
</comment>
<dbReference type="InterPro" id="IPR050267">
    <property type="entry name" value="Anti-sigma-factor_SerPK"/>
</dbReference>
<evidence type="ECO:0000259" key="2">
    <source>
        <dbReference type="Pfam" id="PF13581"/>
    </source>
</evidence>
<feature type="domain" description="Histidine kinase/HSP90-like ATPase" evidence="2">
    <location>
        <begin position="3"/>
        <end position="118"/>
    </location>
</feature>
<name>A0A6C1C2T4_9ACTN</name>
<accession>A0A6C1C2T4</accession>
<dbReference type="CDD" id="cd16936">
    <property type="entry name" value="HATPase_RsbW-like"/>
    <property type="match status" value="1"/>
</dbReference>
<keyword evidence="3" id="KW-0547">Nucleotide-binding</keyword>
<keyword evidence="1" id="KW-0808">Transferase</keyword>
<evidence type="ECO:0000313" key="4">
    <source>
        <dbReference type="Proteomes" id="UP000298111"/>
    </source>
</evidence>
<dbReference type="SUPFAM" id="SSF55874">
    <property type="entry name" value="ATPase domain of HSP90 chaperone/DNA topoisomerase II/histidine kinase"/>
    <property type="match status" value="1"/>
</dbReference>
<dbReference type="EMBL" id="RCIY01000065">
    <property type="protein sequence ID" value="TGG81758.1"/>
    <property type="molecule type" value="Genomic_DNA"/>
</dbReference>
<evidence type="ECO:0000313" key="3">
    <source>
        <dbReference type="EMBL" id="TGG81758.1"/>
    </source>
</evidence>
<keyword evidence="1" id="KW-0418">Kinase</keyword>
<dbReference type="GO" id="GO:0005524">
    <property type="term" value="F:ATP binding"/>
    <property type="evidence" value="ECO:0007669"/>
    <property type="project" value="UniProtKB-KW"/>
</dbReference>
<keyword evidence="3" id="KW-0067">ATP-binding</keyword>
<dbReference type="AlphaFoldDB" id="A0A6C1C2T4"/>
<sequence length="150" mass="16001">MQFASTARCVSLVRTQVERVLREWGHAPSGIETAVLVASELAANAVVHGHFPGHLFEVGMTSADDICLIEVSDSSPRPPEALKAGINDESGRGLQLVRAVALCTGQRPRRPVGKTVWAKVRMAKPHSRVAAPARLHATSRGAEAVEGRVP</sequence>
<dbReference type="InterPro" id="IPR036890">
    <property type="entry name" value="HATPase_C_sf"/>
</dbReference>
<dbReference type="Gene3D" id="3.30.565.10">
    <property type="entry name" value="Histidine kinase-like ATPase, C-terminal domain"/>
    <property type="match status" value="1"/>
</dbReference>
<gene>
    <name evidence="3" type="ORF">D8771_20155</name>
</gene>
<keyword evidence="1" id="KW-0723">Serine/threonine-protein kinase</keyword>
<dbReference type="Pfam" id="PF13581">
    <property type="entry name" value="HATPase_c_2"/>
    <property type="match status" value="1"/>
</dbReference>
<reference evidence="3 4" key="1">
    <citation type="submission" date="2018-10" db="EMBL/GenBank/DDBJ databases">
        <title>Isolation of pseudouridimycin from Streptomyces albus DSM 40763.</title>
        <authorList>
            <person name="Rosenqvist P."/>
            <person name="Metsae-Ketelae M."/>
            <person name="Virta P."/>
        </authorList>
    </citation>
    <scope>NUCLEOTIDE SEQUENCE [LARGE SCALE GENOMIC DNA]</scope>
    <source>
        <strain evidence="3 4">DSM 40763</strain>
    </source>
</reference>
<dbReference type="InterPro" id="IPR003594">
    <property type="entry name" value="HATPase_dom"/>
</dbReference>
<dbReference type="GeneID" id="75182321"/>
<organism evidence="3 4">
    <name type="scientific">Streptomyces albus</name>
    <dbReference type="NCBI Taxonomy" id="1888"/>
    <lineage>
        <taxon>Bacteria</taxon>
        <taxon>Bacillati</taxon>
        <taxon>Actinomycetota</taxon>
        <taxon>Actinomycetes</taxon>
        <taxon>Kitasatosporales</taxon>
        <taxon>Streptomycetaceae</taxon>
        <taxon>Streptomyces</taxon>
    </lineage>
</organism>
<evidence type="ECO:0000256" key="1">
    <source>
        <dbReference type="ARBA" id="ARBA00022527"/>
    </source>
</evidence>